<dbReference type="OrthoDB" id="7676067at2759"/>
<keyword evidence="4" id="KW-1185">Reference proteome</keyword>
<protein>
    <submittedName>
        <fullName evidence="3">Uncharacterized protein</fullName>
    </submittedName>
</protein>
<reference evidence="3" key="1">
    <citation type="submission" date="2020-03" db="EMBL/GenBank/DDBJ databases">
        <authorList>
            <person name="Chebbi M.A."/>
            <person name="Drezen J.M."/>
        </authorList>
    </citation>
    <scope>NUCLEOTIDE SEQUENCE</scope>
    <source>
        <tissue evidence="3">Whole body</tissue>
    </source>
</reference>
<keyword evidence="1" id="KW-0880">Kelch repeat</keyword>
<dbReference type="PANTHER" id="PTHR46428:SF1">
    <property type="entry name" value="KELCH DOMAIN-CONTAINING PROTEIN 10"/>
    <property type="match status" value="1"/>
</dbReference>
<name>A0A8J5V822_9HYME</name>
<evidence type="ECO:0000256" key="1">
    <source>
        <dbReference type="ARBA" id="ARBA00022441"/>
    </source>
</evidence>
<dbReference type="PANTHER" id="PTHR46428">
    <property type="entry name" value="KELCH DOMAIN-CONTAINING PROTEIN 10"/>
    <property type="match status" value="1"/>
</dbReference>
<comment type="caution">
    <text evidence="3">The sequence shown here is derived from an EMBL/GenBank/DDBJ whole genome shotgun (WGS) entry which is preliminary data.</text>
</comment>
<sequence length="736" mass="86569">MYKFKPFVFDQYDIKRSEILRSKSDTKINCDDKYLYSYSTYSVETPEGLEDIAVEAWKFHLLTHRWSPLQNVETQLVDNSFEAGSIFDDGKLILLLRAEIWPQFFYLLHWDLRINELNIRKINRPLPKMGFDPKFVCHSFHFYAIGSQSKVLIQRTDDGPHKYLNIYDVLKMDLITKKWEFVYLCPDSDPFDWDKDNHYGDIFAFDGKKIYVLDSDESSDESLISHRIFAFDLDLKQWDELQVKGDLENDPRIPRMHGGFSITQYRDDKGDVNVILTGGEIDEYSCNEMWRLNFTKLQWTCLSKFEALPYRIRNHVAAVENTSIFSAWVSIPKLEEIAWEAVLFYFKEIKERPKTELIIRGYPEKFVEHPKVCCDDKYLYSYATYNVDPDDKGLGDWYVELWKFNLLTHKWKQIRDSRSQLLDNSFEIGTVFEDGKILICCEVDTPPTYFYLLHWDLKINELEIERINRSLPAMDHDQKFVNDDTYLYGLGSRGIVKNKKKKGKPVYLDSFNVHRMKIKSGKWKNLYLCPDSDPNDWDSDEFGHIFAFDGKIIYVLDNDESSREPLKPTRILSFDLETKQWDEMEVQRDLESKPGIPFDRGDYSIIQYKDEKGDMNVILAGGETDKFLCNDIWRLNLKTLQWTCVSKFAGVLPYRMRNHVAAITPAGKMYLVDGWVVEKRGEVENSTIFSTWVTIPKLTEIAWEAVLFYNKDLKEKSQTELVDLGLPSKLIDRLVD</sequence>
<evidence type="ECO:0000256" key="2">
    <source>
        <dbReference type="ARBA" id="ARBA00022737"/>
    </source>
</evidence>
<evidence type="ECO:0000313" key="4">
    <source>
        <dbReference type="Proteomes" id="UP000729913"/>
    </source>
</evidence>
<keyword evidence="2" id="KW-0677">Repeat</keyword>
<dbReference type="AlphaFoldDB" id="A0A8J5V822"/>
<reference evidence="3" key="2">
    <citation type="submission" date="2021-04" db="EMBL/GenBank/DDBJ databases">
        <title>Genome-wide patterns of bracovirus chromosomal integration into multiple host tissues during parasitism.</title>
        <authorList>
            <person name="Chebbi M.A.C."/>
        </authorList>
    </citation>
    <scope>NUCLEOTIDE SEQUENCE</scope>
    <source>
        <tissue evidence="3">Whole body</tissue>
    </source>
</reference>
<accession>A0A8J5V822</accession>
<dbReference type="EMBL" id="JAAOIC020000049">
    <property type="protein sequence ID" value="KAG8036168.1"/>
    <property type="molecule type" value="Genomic_DNA"/>
</dbReference>
<dbReference type="Proteomes" id="UP000729913">
    <property type="component" value="Unassembled WGS sequence"/>
</dbReference>
<gene>
    <name evidence="3" type="ORF">G9C98_004748</name>
</gene>
<proteinExistence type="predicted"/>
<dbReference type="GO" id="GO:0032874">
    <property type="term" value="P:positive regulation of stress-activated MAPK cascade"/>
    <property type="evidence" value="ECO:0007669"/>
    <property type="project" value="TreeGrafter"/>
</dbReference>
<organism evidence="3 4">
    <name type="scientific">Cotesia typhae</name>
    <dbReference type="NCBI Taxonomy" id="2053667"/>
    <lineage>
        <taxon>Eukaryota</taxon>
        <taxon>Metazoa</taxon>
        <taxon>Ecdysozoa</taxon>
        <taxon>Arthropoda</taxon>
        <taxon>Hexapoda</taxon>
        <taxon>Insecta</taxon>
        <taxon>Pterygota</taxon>
        <taxon>Neoptera</taxon>
        <taxon>Endopterygota</taxon>
        <taxon>Hymenoptera</taxon>
        <taxon>Apocrita</taxon>
        <taxon>Ichneumonoidea</taxon>
        <taxon>Braconidae</taxon>
        <taxon>Microgastrinae</taxon>
        <taxon>Cotesia</taxon>
    </lineage>
</organism>
<dbReference type="InterPro" id="IPR052125">
    <property type="entry name" value="KLHDC10"/>
</dbReference>
<evidence type="ECO:0000313" key="3">
    <source>
        <dbReference type="EMBL" id="KAG8036168.1"/>
    </source>
</evidence>